<feature type="transmembrane region" description="Helical" evidence="5">
    <location>
        <begin position="861"/>
        <end position="888"/>
    </location>
</feature>
<dbReference type="EMBL" id="JAKMUS010000011">
    <property type="protein sequence ID" value="MCZ9294361.1"/>
    <property type="molecule type" value="Genomic_DNA"/>
</dbReference>
<dbReference type="GO" id="GO:0016787">
    <property type="term" value="F:hydrolase activity"/>
    <property type="evidence" value="ECO:0007669"/>
    <property type="project" value="UniProtKB-KW"/>
</dbReference>
<feature type="transmembrane region" description="Helical" evidence="5">
    <location>
        <begin position="496"/>
        <end position="514"/>
    </location>
</feature>
<keyword evidence="2" id="KW-0479">Metal-binding</keyword>
<dbReference type="Proteomes" id="UP001146468">
    <property type="component" value="Unassembled WGS sequence"/>
</dbReference>
<sequence>MTKPVNNSDLPDTEAMEAVVVGEGAPEITGSHEDLGRSIQDAMDAARAAGIGVEEKPGESSVWFSADIEDRPHVSYSFVLENLPPAPDIDMVEEAVESLDGVECRVVHPRQSAWVTATVDTRPEVIVDKFAELGIKASLTDASMLRYAAAVESAEHYVRRKATGDVPVQLRRRRRSAQRSLDRARQAGFGPRARREEAQRKNQSKDPVKRDKKDDVLYTARDLITPARMWLALVLTLPVLVLAYFESAQFGGWQWVELALATPVVMWCAFPFHRALLGGVRRGITALDGASSVAIIIAYLWSAAVIILAPTGQHGWHSGFTWFATTQGTDNGPELFLDVACGITLLLLIGRRYSIRARRLLFDEMADQSLDPDLEYTRINKMRGRAEIDQEQIPVTEINRGDDIVVHVGEVIPADGKVIGGKARLRPGLIDVHEPNDVKVGSTVYAGSVIEAGEIKIRAQRTGHATRWLVVMQWLRDVEERQRYASVQYAQSAARLMPLSMTVAFFSFILWGLISGDYNAALRTSLAVLAGVAPVALALSPALALRLGIETAARNGVLLRDGSTLRALETVDTVVFNRVGALVKDQTCVETVTAAEGESEEMVLRIAGALSMESDTPAARALVQSAREAKTQSDNNPDLPTRYELVSVTTEPSGDVNARVHLVYIDEDGKETSSQVDATLWRPVNLSHLRGRLAVAATSGGTPVVVRWKGKDRGVITLFDPFKDDADEAVSRLEQMGVETVMMTRDTYPVARRFADFLGISNVLAGITNNRKAGAIRNLQAAGAEVALVGDASVRDALRAATVSVMYADSEDLEVSRRRGRSVSAVLLRHDVLAVPQLVAHARKVCEVIDRNLTLAWVYNGVMLLCAVAGVIPPIAATVLMLGSSLLIEGLSMRARSFPNEDRVEPETMSELVNGENNV</sequence>
<keyword evidence="5" id="KW-0472">Membrane</keyword>
<evidence type="ECO:0000256" key="3">
    <source>
        <dbReference type="ARBA" id="ARBA00022967"/>
    </source>
</evidence>
<evidence type="ECO:0000256" key="2">
    <source>
        <dbReference type="ARBA" id="ARBA00022723"/>
    </source>
</evidence>
<organism evidence="7 8">
    <name type="scientific">Corynebacterium meitnerae</name>
    <dbReference type="NCBI Taxonomy" id="2913498"/>
    <lineage>
        <taxon>Bacteria</taxon>
        <taxon>Bacillati</taxon>
        <taxon>Actinomycetota</taxon>
        <taxon>Actinomycetes</taxon>
        <taxon>Mycobacteriales</taxon>
        <taxon>Corynebacteriaceae</taxon>
        <taxon>Corynebacterium</taxon>
    </lineage>
</organism>
<comment type="subcellular location">
    <subcellularLocation>
        <location evidence="1">Membrane</location>
        <topology evidence="1">Multi-pass membrane protein</topology>
    </subcellularLocation>
</comment>
<feature type="transmembrane region" description="Helical" evidence="5">
    <location>
        <begin position="293"/>
        <end position="312"/>
    </location>
</feature>
<feature type="transmembrane region" description="Helical" evidence="5">
    <location>
        <begin position="227"/>
        <end position="245"/>
    </location>
</feature>
<evidence type="ECO:0000259" key="6">
    <source>
        <dbReference type="Pfam" id="PF00122"/>
    </source>
</evidence>
<keyword evidence="5" id="KW-0812">Transmembrane</keyword>
<evidence type="ECO:0000313" key="8">
    <source>
        <dbReference type="Proteomes" id="UP001146468"/>
    </source>
</evidence>
<feature type="transmembrane region" description="Helical" evidence="5">
    <location>
        <begin position="526"/>
        <end position="545"/>
    </location>
</feature>
<keyword evidence="3" id="KW-1278">Translocase</keyword>
<evidence type="ECO:0000256" key="5">
    <source>
        <dbReference type="SAM" id="Phobius"/>
    </source>
</evidence>
<dbReference type="InterPro" id="IPR008250">
    <property type="entry name" value="ATPase_P-typ_transduc_dom_A_sf"/>
</dbReference>
<dbReference type="PANTHER" id="PTHR43520">
    <property type="entry name" value="ATP7, ISOFORM B"/>
    <property type="match status" value="1"/>
</dbReference>
<name>A0A9X3LV63_9CORY</name>
<feature type="region of interest" description="Disordered" evidence="4">
    <location>
        <begin position="172"/>
        <end position="212"/>
    </location>
</feature>
<dbReference type="Gene3D" id="3.40.50.1000">
    <property type="entry name" value="HAD superfamily/HAD-like"/>
    <property type="match status" value="1"/>
</dbReference>
<dbReference type="GO" id="GO:0043682">
    <property type="term" value="F:P-type divalent copper transporter activity"/>
    <property type="evidence" value="ECO:0007669"/>
    <property type="project" value="TreeGrafter"/>
</dbReference>
<feature type="transmembrane region" description="Helical" evidence="5">
    <location>
        <begin position="332"/>
        <end position="350"/>
    </location>
</feature>
<dbReference type="Pfam" id="PF00122">
    <property type="entry name" value="E1-E2_ATPase"/>
    <property type="match status" value="1"/>
</dbReference>
<feature type="domain" description="P-type ATPase A" evidence="6">
    <location>
        <begin position="389"/>
        <end position="467"/>
    </location>
</feature>
<protein>
    <submittedName>
        <fullName evidence="7">HAD family hydrolase</fullName>
    </submittedName>
</protein>
<evidence type="ECO:0000256" key="4">
    <source>
        <dbReference type="SAM" id="MobiDB-lite"/>
    </source>
</evidence>
<feature type="transmembrane region" description="Helical" evidence="5">
    <location>
        <begin position="251"/>
        <end position="272"/>
    </location>
</feature>
<proteinExistence type="predicted"/>
<dbReference type="SUPFAM" id="SSF81653">
    <property type="entry name" value="Calcium ATPase, transduction domain A"/>
    <property type="match status" value="1"/>
</dbReference>
<dbReference type="SUPFAM" id="SSF81660">
    <property type="entry name" value="Metal cation-transporting ATPase, ATP-binding domain N"/>
    <property type="match status" value="1"/>
</dbReference>
<dbReference type="GO" id="GO:0016020">
    <property type="term" value="C:membrane"/>
    <property type="evidence" value="ECO:0007669"/>
    <property type="project" value="TreeGrafter"/>
</dbReference>
<keyword evidence="7" id="KW-0378">Hydrolase</keyword>
<evidence type="ECO:0000256" key="1">
    <source>
        <dbReference type="ARBA" id="ARBA00004141"/>
    </source>
</evidence>
<dbReference type="AlphaFoldDB" id="A0A9X3LV63"/>
<gene>
    <name evidence="7" type="ORF">L8U60_07675</name>
</gene>
<dbReference type="GO" id="GO:0005507">
    <property type="term" value="F:copper ion binding"/>
    <property type="evidence" value="ECO:0007669"/>
    <property type="project" value="TreeGrafter"/>
</dbReference>
<keyword evidence="5" id="KW-1133">Transmembrane helix</keyword>
<comment type="caution">
    <text evidence="7">The sequence shown here is derived from an EMBL/GenBank/DDBJ whole genome shotgun (WGS) entry which is preliminary data.</text>
</comment>
<dbReference type="Pfam" id="PF00702">
    <property type="entry name" value="Hydrolase"/>
    <property type="match status" value="1"/>
</dbReference>
<dbReference type="Gene3D" id="2.70.150.10">
    <property type="entry name" value="Calcium-transporting ATPase, cytoplasmic transduction domain A"/>
    <property type="match status" value="1"/>
</dbReference>
<dbReference type="GO" id="GO:0000166">
    <property type="term" value="F:nucleotide binding"/>
    <property type="evidence" value="ECO:0007669"/>
    <property type="project" value="InterPro"/>
</dbReference>
<reference evidence="7" key="1">
    <citation type="submission" date="2022-02" db="EMBL/GenBank/DDBJ databases">
        <title>Corynebacterium sp. from urogenital microbiome.</title>
        <authorList>
            <person name="Cappelli E.A."/>
            <person name="Ribeiro T.G."/>
            <person name="Peixe L."/>
        </authorList>
    </citation>
    <scope>NUCLEOTIDE SEQUENCE</scope>
    <source>
        <strain evidence="7">C8Ua_172</strain>
    </source>
</reference>
<dbReference type="InterPro" id="IPR059000">
    <property type="entry name" value="ATPase_P-type_domA"/>
</dbReference>
<dbReference type="InterPro" id="IPR036412">
    <property type="entry name" value="HAD-like_sf"/>
</dbReference>
<keyword evidence="8" id="KW-1185">Reference proteome</keyword>
<dbReference type="Gene3D" id="3.40.1110.10">
    <property type="entry name" value="Calcium-transporting ATPase, cytoplasmic domain N"/>
    <property type="match status" value="1"/>
</dbReference>
<dbReference type="GO" id="GO:0055070">
    <property type="term" value="P:copper ion homeostasis"/>
    <property type="evidence" value="ECO:0007669"/>
    <property type="project" value="TreeGrafter"/>
</dbReference>
<evidence type="ECO:0000313" key="7">
    <source>
        <dbReference type="EMBL" id="MCZ9294361.1"/>
    </source>
</evidence>
<dbReference type="InterPro" id="IPR023299">
    <property type="entry name" value="ATPase_P-typ_cyto_dom_N"/>
</dbReference>
<feature type="compositionally biased region" description="Basic and acidic residues" evidence="4">
    <location>
        <begin position="193"/>
        <end position="212"/>
    </location>
</feature>
<accession>A0A9X3LV63</accession>
<dbReference type="SUPFAM" id="SSF56784">
    <property type="entry name" value="HAD-like"/>
    <property type="match status" value="1"/>
</dbReference>
<dbReference type="InterPro" id="IPR023214">
    <property type="entry name" value="HAD_sf"/>
</dbReference>
<dbReference type="PANTHER" id="PTHR43520:SF8">
    <property type="entry name" value="P-TYPE CU(+) TRANSPORTER"/>
    <property type="match status" value="1"/>
</dbReference>